<dbReference type="PANTHER" id="PTHR37181:SF1">
    <property type="entry name" value="F6A14.6 PROTEIN"/>
    <property type="match status" value="1"/>
</dbReference>
<protein>
    <submittedName>
        <fullName evidence="2">Uncharacterized protein</fullName>
    </submittedName>
</protein>
<sequence length="509" mass="55937">MTLLDNITKAVAGDATAAPTTGSKFSVVLNAPEDFHGLTPEGGDLPGASPVTRLAGWRIQEADAEAIYSVQKLVKKLRRKLKNPNTMDREEFLGLLGSFPAERLGSVTDGELVGLLAEGCVVLGLWELLKGLILQGHVGWFGASDLVEKLVERGQSDLLCLYVRHASDLRASELLLIVGHFLSPTRNSREGMLKVRKEWESQCLLAMEKAIQKGVHEKVATLARDASILLMMAHDGFSSSELCLHYLFSSSNIDGLVMSSAISKLGGLELLGLIRYLKKWLEKYERFPEACPVPEAGKVLGLKACELVPSLESVARGLGLVIDEHYSYLVLNSQLHEEVKSAWRIVSSLVSVTDPCCSIADVIEKLCAIIAIEQWLEQSICFKARRLAGFEFKIQNDKKYIYLKLITGIWPPTIVRFRHRPSDSAIGSQSPAIAGFRHRLLESIVGGRIPETDWRLPDSGTGRRNPPLTARFRRPTGDSRWNPTSDNLRIPAPAAGICHCGRSPAIVGF</sequence>
<reference evidence="2" key="1">
    <citation type="submission" date="2017-07" db="EMBL/GenBank/DDBJ databases">
        <title>Taro Niue Genome Assembly and Annotation.</title>
        <authorList>
            <person name="Atibalentja N."/>
            <person name="Keating K."/>
            <person name="Fields C.J."/>
        </authorList>
    </citation>
    <scope>NUCLEOTIDE SEQUENCE</scope>
    <source>
        <strain evidence="2">Niue_2</strain>
        <tissue evidence="2">Leaf</tissue>
    </source>
</reference>
<accession>A0A843UHC6</accession>
<evidence type="ECO:0000256" key="1">
    <source>
        <dbReference type="SAM" id="MobiDB-lite"/>
    </source>
</evidence>
<dbReference type="PANTHER" id="PTHR37181">
    <property type="entry name" value="F6A14.6 PROTEIN"/>
    <property type="match status" value="1"/>
</dbReference>
<feature type="region of interest" description="Disordered" evidence="1">
    <location>
        <begin position="455"/>
        <end position="486"/>
    </location>
</feature>
<evidence type="ECO:0000313" key="3">
    <source>
        <dbReference type="Proteomes" id="UP000652761"/>
    </source>
</evidence>
<dbReference type="EMBL" id="NMUH01000655">
    <property type="protein sequence ID" value="MQL82811.1"/>
    <property type="molecule type" value="Genomic_DNA"/>
</dbReference>
<comment type="caution">
    <text evidence="2">The sequence shown here is derived from an EMBL/GenBank/DDBJ whole genome shotgun (WGS) entry which is preliminary data.</text>
</comment>
<dbReference type="Proteomes" id="UP000652761">
    <property type="component" value="Unassembled WGS sequence"/>
</dbReference>
<keyword evidence="3" id="KW-1185">Reference proteome</keyword>
<evidence type="ECO:0000313" key="2">
    <source>
        <dbReference type="EMBL" id="MQL82811.1"/>
    </source>
</evidence>
<proteinExistence type="predicted"/>
<dbReference type="OrthoDB" id="783877at2759"/>
<name>A0A843UHC6_COLES</name>
<organism evidence="2 3">
    <name type="scientific">Colocasia esculenta</name>
    <name type="common">Wild taro</name>
    <name type="synonym">Arum esculentum</name>
    <dbReference type="NCBI Taxonomy" id="4460"/>
    <lineage>
        <taxon>Eukaryota</taxon>
        <taxon>Viridiplantae</taxon>
        <taxon>Streptophyta</taxon>
        <taxon>Embryophyta</taxon>
        <taxon>Tracheophyta</taxon>
        <taxon>Spermatophyta</taxon>
        <taxon>Magnoliopsida</taxon>
        <taxon>Liliopsida</taxon>
        <taxon>Araceae</taxon>
        <taxon>Aroideae</taxon>
        <taxon>Colocasieae</taxon>
        <taxon>Colocasia</taxon>
    </lineage>
</organism>
<gene>
    <name evidence="2" type="ORF">Taro_015283</name>
</gene>
<dbReference type="AlphaFoldDB" id="A0A843UHC6"/>